<evidence type="ECO:0000256" key="1">
    <source>
        <dbReference type="ARBA" id="ARBA00022450"/>
    </source>
</evidence>
<dbReference type="PANTHER" id="PTHR43439">
    <property type="entry name" value="PHENYLACETATE-COENZYME A LIGASE"/>
    <property type="match status" value="1"/>
</dbReference>
<dbReference type="Gene3D" id="3.40.50.12780">
    <property type="entry name" value="N-terminal domain of ligase-like"/>
    <property type="match status" value="1"/>
</dbReference>
<dbReference type="PANTHER" id="PTHR43439:SF2">
    <property type="entry name" value="ENZYME, PUTATIVE (JCVI)-RELATED"/>
    <property type="match status" value="1"/>
</dbReference>
<dbReference type="EMBL" id="JAVHJV010000005">
    <property type="protein sequence ID" value="KAK5942640.1"/>
    <property type="molecule type" value="Genomic_DNA"/>
</dbReference>
<dbReference type="InterPro" id="IPR013120">
    <property type="entry name" value="FAR_NAD-bd"/>
</dbReference>
<dbReference type="GeneID" id="89998654"/>
<evidence type="ECO:0000313" key="5">
    <source>
        <dbReference type="Proteomes" id="UP001334248"/>
    </source>
</evidence>
<dbReference type="InterPro" id="IPR009081">
    <property type="entry name" value="PP-bd_ACP"/>
</dbReference>
<dbReference type="Pfam" id="PF07993">
    <property type="entry name" value="NAD_binding_4"/>
    <property type="match status" value="1"/>
</dbReference>
<dbReference type="SUPFAM" id="SSF51735">
    <property type="entry name" value="NAD(P)-binding Rossmann-fold domains"/>
    <property type="match status" value="1"/>
</dbReference>
<dbReference type="InterPro" id="IPR036291">
    <property type="entry name" value="NAD(P)-bd_dom_sf"/>
</dbReference>
<dbReference type="Gene3D" id="3.40.50.720">
    <property type="entry name" value="NAD(P)-binding Rossmann-like Domain"/>
    <property type="match status" value="1"/>
</dbReference>
<evidence type="ECO:0000256" key="2">
    <source>
        <dbReference type="ARBA" id="ARBA00022553"/>
    </source>
</evidence>
<dbReference type="Pfam" id="PF23562">
    <property type="entry name" value="AMP-binding_C_3"/>
    <property type="match status" value="1"/>
</dbReference>
<dbReference type="InterPro" id="IPR051414">
    <property type="entry name" value="Adenylate-forming_Reductase"/>
</dbReference>
<keyword evidence="1" id="KW-0596">Phosphopantetheine</keyword>
<dbReference type="InterPro" id="IPR020845">
    <property type="entry name" value="AMP-binding_CS"/>
</dbReference>
<dbReference type="Gene3D" id="1.10.1200.10">
    <property type="entry name" value="ACP-like"/>
    <property type="match status" value="1"/>
</dbReference>
<reference evidence="4 5" key="1">
    <citation type="journal article" date="2023" name="Res Sq">
        <title>Genomic and morphological characterization of Knufia obscura isolated from the Mars 2020 spacecraft assembly facility.</title>
        <authorList>
            <person name="Chander A.M."/>
            <person name="Teixeira M.M."/>
            <person name="Singh N.K."/>
            <person name="Williams M.P."/>
            <person name="Parker C.W."/>
            <person name="Leo P."/>
            <person name="Stajich J.E."/>
            <person name="Torok T."/>
            <person name="Tighe S."/>
            <person name="Mason C.E."/>
            <person name="Venkateswaran K."/>
        </authorList>
    </citation>
    <scope>NUCLEOTIDE SEQUENCE [LARGE SCALE GENOMIC DNA]</scope>
    <source>
        <strain evidence="4 5">CCFEE 5817</strain>
    </source>
</reference>
<dbReference type="Proteomes" id="UP001334248">
    <property type="component" value="Unassembled WGS sequence"/>
</dbReference>
<dbReference type="Pfam" id="PF00501">
    <property type="entry name" value="AMP-binding"/>
    <property type="match status" value="1"/>
</dbReference>
<proteinExistence type="predicted"/>
<keyword evidence="5" id="KW-1185">Reference proteome</keyword>
<evidence type="ECO:0000313" key="4">
    <source>
        <dbReference type="EMBL" id="KAK5942640.1"/>
    </source>
</evidence>
<dbReference type="InterPro" id="IPR000873">
    <property type="entry name" value="AMP-dep_synth/lig_dom"/>
</dbReference>
<dbReference type="Pfam" id="PF00550">
    <property type="entry name" value="PP-binding"/>
    <property type="match status" value="1"/>
</dbReference>
<dbReference type="RefSeq" id="XP_064730730.1">
    <property type="nucleotide sequence ID" value="XM_064873626.1"/>
</dbReference>
<accession>A0ABR0RPX2</accession>
<name>A0ABR0RPX2_9EURO</name>
<dbReference type="SUPFAM" id="SSF47336">
    <property type="entry name" value="ACP-like"/>
    <property type="match status" value="1"/>
</dbReference>
<organism evidence="4 5">
    <name type="scientific">Knufia obscura</name>
    <dbReference type="NCBI Taxonomy" id="1635080"/>
    <lineage>
        <taxon>Eukaryota</taxon>
        <taxon>Fungi</taxon>
        <taxon>Dikarya</taxon>
        <taxon>Ascomycota</taxon>
        <taxon>Pezizomycotina</taxon>
        <taxon>Eurotiomycetes</taxon>
        <taxon>Chaetothyriomycetidae</taxon>
        <taxon>Chaetothyriales</taxon>
        <taxon>Trichomeriaceae</taxon>
        <taxon>Knufia</taxon>
    </lineage>
</organism>
<feature type="domain" description="Carrier" evidence="3">
    <location>
        <begin position="547"/>
        <end position="628"/>
    </location>
</feature>
<dbReference type="PROSITE" id="PS00455">
    <property type="entry name" value="AMP_BINDING"/>
    <property type="match status" value="1"/>
</dbReference>
<protein>
    <submittedName>
        <fullName evidence="4">NRPS-like protein biosynthetic cluster</fullName>
    </submittedName>
</protein>
<dbReference type="InterPro" id="IPR042099">
    <property type="entry name" value="ANL_N_sf"/>
</dbReference>
<sequence>MAMNDQVKNYGERLLTTVVDELAIEEPYKIFASVPKALAVEDGFQDVTYQQFAKAIDRAAWWLKTNIDKRHEFETIGYTGPNDLRYCFFTLGAVKAGFKLLLTASRNSVEGNVALIQSTDCAVFLATENVPELIQKCQQLVTLSTHVIPDMEFFFKDEATETYPYIKTFDEAKQEPFVVLHTSGSTGLPKAITIKHGGLACIDALRNIPRDADLVHHQFLYEYESFFVAMPAFHAAGIFMICAMPAFSGAKVILDTPTSPMTARHVNSVHVLAKPDASLLAPSLWEQLTENQTYLDNLRSLKGALYGGGPLSPNVGAILRKFTKIMNMYGSTEAMLLPMLIPDQTDFNHFRFYPHYGIDMRRNNDNLYELVIVKEESAGTIQGIFTTFPDLQEYSMKDLFSKHPSTPGLWKYEARSDDVIVLANGEKLNPITLEQTVNSHPLVRNALVVGQGRFQTALLIESNSPDAIDHTSIVDMLWPTISAANKINPKHGRIARNMLIFTKPQKPMLRAGKGTVQRQLTLRLYAEEIDDLYSAAETLGLVDVPLGHISDVEGTLMQIMSEVVGNQPLTVNSDLIAHGMDSLAALTILRHLKASFEKRNKSSDLITISTIYSAPTIHKLAQVVEHLFENGTLPELETSESSAIAEMQAMLDKYSETKKIVILTGSTGSLGSYILHGLIESASVEHIYCFNRSLDAGRKQAEAHTSRGLTTDFDRVSFIPFKAGATQFGISDTKVYQNLLHTVTHIIHNAWPVDFNTPLSHFEPHIAGVRDLADFAAQSTYRARLFFVSSISSAMNLVTAGLKVPEEILDGFDAPQAMGYAQSKYLSERLLALFARRFGLDCTICRVGQIAGPVIRSQGSWNKAEWLPTLIDSSIKLGMIPDTLGAMDGEGGGIDWMPVDKLSDVITELALNTNASPGTAKVYHAVNPRGTSWTDILPAIEQYLRKNGGRSLKKVAYRDWVDELAARAKTSDVRSVSGFRLLDFYQSLVGNEPGDSRRDSGVISDEERVRESPFELQGSLEASKTLAGLEAVSLAWMEMWMQQWQF</sequence>
<evidence type="ECO:0000259" key="3">
    <source>
        <dbReference type="PROSITE" id="PS50075"/>
    </source>
</evidence>
<comment type="caution">
    <text evidence="4">The sequence shown here is derived from an EMBL/GenBank/DDBJ whole genome shotgun (WGS) entry which is preliminary data.</text>
</comment>
<dbReference type="SUPFAM" id="SSF56801">
    <property type="entry name" value="Acetyl-CoA synthetase-like"/>
    <property type="match status" value="1"/>
</dbReference>
<dbReference type="InterPro" id="IPR036736">
    <property type="entry name" value="ACP-like_sf"/>
</dbReference>
<gene>
    <name evidence="4" type="ORF">PMZ80_005205</name>
</gene>
<keyword evidence="2" id="KW-0597">Phosphoprotein</keyword>
<dbReference type="PROSITE" id="PS50075">
    <property type="entry name" value="CARRIER"/>
    <property type="match status" value="1"/>
</dbReference>